<dbReference type="GO" id="GO:0016020">
    <property type="term" value="C:membrane"/>
    <property type="evidence" value="ECO:0007669"/>
    <property type="project" value="UniProtKB-SubCell"/>
</dbReference>
<name>J9FKF6_9ZZZZ</name>
<evidence type="ECO:0000256" key="3">
    <source>
        <dbReference type="ARBA" id="ARBA00022989"/>
    </source>
</evidence>
<dbReference type="PANTHER" id="PTHR43470:SF3">
    <property type="entry name" value="PHOSPHATE TRANSPORT SYSTEM PERMEASE PROTEIN PSTA-RELATED"/>
    <property type="match status" value="1"/>
</dbReference>
<accession>J9FKF6</accession>
<evidence type="ECO:0000313" key="6">
    <source>
        <dbReference type="EMBL" id="EJW90072.1"/>
    </source>
</evidence>
<dbReference type="EMBL" id="AMCI01009061">
    <property type="protein sequence ID" value="EJW90072.1"/>
    <property type="molecule type" value="Genomic_DNA"/>
</dbReference>
<keyword evidence="4 5" id="KW-0472">Membrane</keyword>
<dbReference type="AlphaFoldDB" id="J9FKF6"/>
<evidence type="ECO:0000256" key="2">
    <source>
        <dbReference type="ARBA" id="ARBA00022692"/>
    </source>
</evidence>
<feature type="transmembrane region" description="Helical" evidence="5">
    <location>
        <begin position="12"/>
        <end position="36"/>
    </location>
</feature>
<keyword evidence="2 5" id="KW-0812">Transmembrane</keyword>
<gene>
    <name evidence="6" type="ORF">EVA_21821</name>
</gene>
<dbReference type="PANTHER" id="PTHR43470">
    <property type="entry name" value="PHOSPHATE TRANSPORT SYSTEM PERMEASE PROTEIN PSTA-RELATED"/>
    <property type="match status" value="1"/>
</dbReference>
<proteinExistence type="predicted"/>
<organism evidence="6">
    <name type="scientific">gut metagenome</name>
    <dbReference type="NCBI Taxonomy" id="749906"/>
    <lineage>
        <taxon>unclassified sequences</taxon>
        <taxon>metagenomes</taxon>
        <taxon>organismal metagenomes</taxon>
    </lineage>
</organism>
<comment type="subcellular location">
    <subcellularLocation>
        <location evidence="1">Membrane</location>
        <topology evidence="1">Multi-pass membrane protein</topology>
    </subcellularLocation>
</comment>
<dbReference type="InterPro" id="IPR035906">
    <property type="entry name" value="MetI-like_sf"/>
</dbReference>
<dbReference type="SUPFAM" id="SSF161098">
    <property type="entry name" value="MetI-like"/>
    <property type="match status" value="1"/>
</dbReference>
<comment type="caution">
    <text evidence="6">The sequence shown here is derived from an EMBL/GenBank/DDBJ whole genome shotgun (WGS) entry which is preliminary data.</text>
</comment>
<evidence type="ECO:0000256" key="4">
    <source>
        <dbReference type="ARBA" id="ARBA00023136"/>
    </source>
</evidence>
<evidence type="ECO:0000256" key="5">
    <source>
        <dbReference type="SAM" id="Phobius"/>
    </source>
</evidence>
<keyword evidence="3 5" id="KW-1133">Transmembrane helix</keyword>
<evidence type="ECO:0000256" key="1">
    <source>
        <dbReference type="ARBA" id="ARBA00004141"/>
    </source>
</evidence>
<reference evidence="6" key="1">
    <citation type="journal article" date="2012" name="PLoS ONE">
        <title>Gene sets for utilization of primary and secondary nutrition supplies in the distal gut of endangered iberian lynx.</title>
        <authorList>
            <person name="Alcaide M."/>
            <person name="Messina E."/>
            <person name="Richter M."/>
            <person name="Bargiela R."/>
            <person name="Peplies J."/>
            <person name="Huws S.A."/>
            <person name="Newbold C.J."/>
            <person name="Golyshin P.N."/>
            <person name="Simon M.A."/>
            <person name="Lopez G."/>
            <person name="Yakimov M.M."/>
            <person name="Ferrer M."/>
        </authorList>
    </citation>
    <scope>NUCLEOTIDE SEQUENCE</scope>
</reference>
<feature type="transmembrane region" description="Helical" evidence="5">
    <location>
        <begin position="56"/>
        <end position="82"/>
    </location>
</feature>
<protein>
    <submittedName>
        <fullName evidence="6">Phosphate ABC transporter, permease protein PstA</fullName>
    </submittedName>
</protein>
<dbReference type="Gene3D" id="1.10.3720.10">
    <property type="entry name" value="MetI-like"/>
    <property type="match status" value="1"/>
</dbReference>
<sequence length="102" mass="10734">MSSAVLNALVHVATALTVAVLVVIVGYILVMGVPNLNADLFAFEYNSDNVSMLPSLVNTLLAVLLTLVVAVPLGVMAAIFLVEYTTRGSAFVKVVRITAETL</sequence>
<feature type="non-terminal residue" evidence="6">
    <location>
        <position position="102"/>
    </location>
</feature>